<feature type="domain" description="P/Homo B" evidence="6">
    <location>
        <begin position="577"/>
        <end position="709"/>
    </location>
</feature>
<evidence type="ECO:0000256" key="2">
    <source>
        <dbReference type="ARBA" id="ARBA00022801"/>
    </source>
</evidence>
<dbReference type="InterPro" id="IPR022398">
    <property type="entry name" value="Peptidase_S8_His-AS"/>
</dbReference>
<dbReference type="GO" id="GO:0004252">
    <property type="term" value="F:serine-type endopeptidase activity"/>
    <property type="evidence" value="ECO:0007669"/>
    <property type="project" value="UniProtKB-UniRule"/>
</dbReference>
<protein>
    <recommendedName>
        <fullName evidence="6">P/Homo B domain-containing protein</fullName>
    </recommendedName>
</protein>
<dbReference type="EMBL" id="AP021874">
    <property type="protein sequence ID" value="BBO71501.1"/>
    <property type="molecule type" value="Genomic_DNA"/>
</dbReference>
<keyword evidence="3 5" id="KW-0720">Serine protease</keyword>
<evidence type="ECO:0000256" key="3">
    <source>
        <dbReference type="ARBA" id="ARBA00022825"/>
    </source>
</evidence>
<organism evidence="7 8">
    <name type="scientific">Desulfosarcina alkanivorans</name>
    <dbReference type="NCBI Taxonomy" id="571177"/>
    <lineage>
        <taxon>Bacteria</taxon>
        <taxon>Pseudomonadati</taxon>
        <taxon>Thermodesulfobacteriota</taxon>
        <taxon>Desulfobacteria</taxon>
        <taxon>Desulfobacterales</taxon>
        <taxon>Desulfosarcinaceae</taxon>
        <taxon>Desulfosarcina</taxon>
    </lineage>
</organism>
<dbReference type="Pfam" id="PF01483">
    <property type="entry name" value="P_proprotein"/>
    <property type="match status" value="2"/>
</dbReference>
<evidence type="ECO:0000256" key="4">
    <source>
        <dbReference type="PIRSR" id="PIRSR615500-1"/>
    </source>
</evidence>
<evidence type="ECO:0000259" key="6">
    <source>
        <dbReference type="PROSITE" id="PS51829"/>
    </source>
</evidence>
<dbReference type="Proteomes" id="UP000427906">
    <property type="component" value="Chromosome"/>
</dbReference>
<dbReference type="InterPro" id="IPR015500">
    <property type="entry name" value="Peptidase_S8_subtilisin-rel"/>
</dbReference>
<feature type="domain" description="P/Homo B" evidence="6">
    <location>
        <begin position="710"/>
        <end position="833"/>
    </location>
</feature>
<dbReference type="PROSITE" id="PS51829">
    <property type="entry name" value="P_HOMO_B"/>
    <property type="match status" value="2"/>
</dbReference>
<dbReference type="SUPFAM" id="SSF49785">
    <property type="entry name" value="Galactose-binding domain-like"/>
    <property type="match status" value="2"/>
</dbReference>
<dbReference type="PROSITE" id="PS51892">
    <property type="entry name" value="SUBTILASE"/>
    <property type="match status" value="1"/>
</dbReference>
<dbReference type="GO" id="GO:0016485">
    <property type="term" value="P:protein processing"/>
    <property type="evidence" value="ECO:0007669"/>
    <property type="project" value="TreeGrafter"/>
</dbReference>
<feature type="active site" description="Charge relay system" evidence="4 5">
    <location>
        <position position="218"/>
    </location>
</feature>
<feature type="active site" description="Charge relay system" evidence="4 5">
    <location>
        <position position="476"/>
    </location>
</feature>
<evidence type="ECO:0000313" key="8">
    <source>
        <dbReference type="Proteomes" id="UP000427906"/>
    </source>
</evidence>
<keyword evidence="1 5" id="KW-0645">Protease</keyword>
<dbReference type="GO" id="GO:0016020">
    <property type="term" value="C:membrane"/>
    <property type="evidence" value="ECO:0007669"/>
    <property type="project" value="TreeGrafter"/>
</dbReference>
<dbReference type="Pfam" id="PF00082">
    <property type="entry name" value="Peptidase_S8"/>
    <property type="match status" value="1"/>
</dbReference>
<dbReference type="GO" id="GO:0012505">
    <property type="term" value="C:endomembrane system"/>
    <property type="evidence" value="ECO:0007669"/>
    <property type="project" value="UniProtKB-ARBA"/>
</dbReference>
<proteinExistence type="inferred from homology"/>
<dbReference type="InterPro" id="IPR023828">
    <property type="entry name" value="Peptidase_S8_Ser-AS"/>
</dbReference>
<dbReference type="RefSeq" id="WP_167527966.1">
    <property type="nucleotide sequence ID" value="NZ_AP021874.1"/>
</dbReference>
<dbReference type="PANTHER" id="PTHR42884">
    <property type="entry name" value="PROPROTEIN CONVERTASE SUBTILISIN/KEXIN-RELATED"/>
    <property type="match status" value="1"/>
</dbReference>
<dbReference type="KEGG" id="dalk:DSCA_54310"/>
<dbReference type="InterPro" id="IPR036852">
    <property type="entry name" value="Peptidase_S8/S53_dom_sf"/>
</dbReference>
<dbReference type="PRINTS" id="PR00723">
    <property type="entry name" value="SUBTILISIN"/>
</dbReference>
<evidence type="ECO:0000313" key="7">
    <source>
        <dbReference type="EMBL" id="BBO71501.1"/>
    </source>
</evidence>
<feature type="active site" description="Charge relay system" evidence="4 5">
    <location>
        <position position="265"/>
    </location>
</feature>
<gene>
    <name evidence="7" type="ORF">DSCA_54310</name>
</gene>
<dbReference type="SUPFAM" id="SSF52743">
    <property type="entry name" value="Subtilisin-like"/>
    <property type="match status" value="1"/>
</dbReference>
<sequence>MSEREKTYTYRSGKKIELEKSRHQMVVRTLPVNLDDAAIVDKQQVSSRSTRITTSSTDLEPVMRRSRTVAPTHHAYFETGTGSEFLITDRIFVVFKDPPSPELVAEFAGRYGLVKKAAFGDRDFLFQLTSHTGMNPVKLVVTLTEDDPLVHTAEHDLNQRVATGQFPVPSDPQYGREWHLHTRLNHPDYDIRACSKCEDAWRLLGHSGSDRVVVAVTDDGCKLDHDDFDSPDKFADWGYFRGERLITSGDIDADPDEMYQPGSNHGTSCAGVIAGEIDALLTVGAAPGCTLLPIQWESEGPSLFISDSKLLTVLNFIADKADVMSNSWSGVPTFVLALPVINRLTELSQTGGRRGKGIVFLWAAGNDNCPISHTAAENVPYNHGWRVYSDGSAEWIGVDTARQFERNLVGIPGVMNIAALASTARRSHYSNYGPGISLCAPSSNGHAYFRMDVRGLGITTTTGGSGGVTHEFGGTSSATPLVAGIAALVVSANPDLSALEVVSILKRTASKDLDLLGYPPTPSASFDTDTSWDISPVAPFDVGDFGDSGDENGTWSPWFGHGCVDAREAVAEALRRGDPRGDLTFLGHSSPDKSIPDYSPRGIRDQIGCGDTFTLRSLKVQVDITHTYIGDLRVVLISPSGTSVTLHDRTGGSANDLHSEFTVSSTPMLHALSGESIKGAWTLHVQDLAAQDRGRLKRWQLEIRGESQAVVDVEDAPGIIIPDNIPGGISRSLDVAPGGQLDDIQVAIDITHTYIGDLRVELMSPADTRVLLHNRTGGYADNIIRTYTAANTPNLRILRGESVSGPWTLNVSDRAGADQGKLNRWALKLMLQA</sequence>
<dbReference type="PROSITE" id="PS00137">
    <property type="entry name" value="SUBTILASE_HIS"/>
    <property type="match status" value="1"/>
</dbReference>
<dbReference type="AlphaFoldDB" id="A0A5K7YWN1"/>
<accession>A0A5K7YWN1</accession>
<dbReference type="Gene3D" id="3.40.50.200">
    <property type="entry name" value="Peptidase S8/S53 domain"/>
    <property type="match status" value="1"/>
</dbReference>
<reference evidence="7 8" key="1">
    <citation type="submission" date="2019-11" db="EMBL/GenBank/DDBJ databases">
        <title>Comparative genomics of hydrocarbon-degrading Desulfosarcina strains.</title>
        <authorList>
            <person name="Watanabe M."/>
            <person name="Kojima H."/>
            <person name="Fukui M."/>
        </authorList>
    </citation>
    <scope>NUCLEOTIDE SEQUENCE [LARGE SCALE GENOMIC DNA]</scope>
    <source>
        <strain evidence="7 8">PL12</strain>
    </source>
</reference>
<dbReference type="InterPro" id="IPR000209">
    <property type="entry name" value="Peptidase_S8/S53_dom"/>
</dbReference>
<dbReference type="PROSITE" id="PS00138">
    <property type="entry name" value="SUBTILASE_SER"/>
    <property type="match status" value="1"/>
</dbReference>
<dbReference type="InterPro" id="IPR002884">
    <property type="entry name" value="P_dom"/>
</dbReference>
<dbReference type="InterPro" id="IPR008979">
    <property type="entry name" value="Galactose-bd-like_sf"/>
</dbReference>
<comment type="similarity">
    <text evidence="5">Belongs to the peptidase S8 family.</text>
</comment>
<evidence type="ECO:0000256" key="1">
    <source>
        <dbReference type="ARBA" id="ARBA00022670"/>
    </source>
</evidence>
<evidence type="ECO:0000256" key="5">
    <source>
        <dbReference type="PROSITE-ProRule" id="PRU01240"/>
    </source>
</evidence>
<name>A0A5K7YWN1_9BACT</name>
<keyword evidence="8" id="KW-1185">Reference proteome</keyword>
<keyword evidence="2 5" id="KW-0378">Hydrolase</keyword>
<dbReference type="Gene3D" id="2.60.120.260">
    <property type="entry name" value="Galactose-binding domain-like"/>
    <property type="match status" value="2"/>
</dbReference>
<dbReference type="PANTHER" id="PTHR42884:SF14">
    <property type="entry name" value="NEUROENDOCRINE CONVERTASE 1"/>
    <property type="match status" value="1"/>
</dbReference>
<dbReference type="GO" id="GO:0005737">
    <property type="term" value="C:cytoplasm"/>
    <property type="evidence" value="ECO:0007669"/>
    <property type="project" value="UniProtKB-ARBA"/>
</dbReference>